<sequence>MTISSIRALLLARISHHAPQLLRAITPDRRPFLCSEPFVRKFVYEHLKWVSRSSTRAAQKTPQDAEEQIYELFLRLALWFRDSGARYPSLLVNFDQTQVVMADSAANTFDVEGSKQVSVLGKEEKRAFTAVVGISASGDALPTQFIFKGATERSTPSSTAPDRGEASRLGFIYAWNPDNYWSTHTTMEQYLADIVVPYFTRQKELLGCDEDQECAILLDCWSVHRSLSFRSMVQRRWPWIRLRYVPGGTT</sequence>
<dbReference type="EMBL" id="JH711580">
    <property type="protein sequence ID" value="EIW79705.1"/>
    <property type="molecule type" value="Genomic_DNA"/>
</dbReference>
<comment type="caution">
    <text evidence="1">The sequence shown here is derived from an EMBL/GenBank/DDBJ whole genome shotgun (WGS) entry which is preliminary data.</text>
</comment>
<name>A0A5M3MM01_CONPW</name>
<accession>A0A5M3MM01</accession>
<dbReference type="OMA" id="MANELDW"/>
<proteinExistence type="predicted"/>
<dbReference type="Proteomes" id="UP000053558">
    <property type="component" value="Unassembled WGS sequence"/>
</dbReference>
<protein>
    <recommendedName>
        <fullName evidence="3">DDE-1 domain-containing protein</fullName>
    </recommendedName>
</protein>
<feature type="non-terminal residue" evidence="1">
    <location>
        <position position="250"/>
    </location>
</feature>
<dbReference type="AlphaFoldDB" id="A0A5M3MM01"/>
<organism evidence="1 2">
    <name type="scientific">Coniophora puteana (strain RWD-64-598)</name>
    <name type="common">Brown rot fungus</name>
    <dbReference type="NCBI Taxonomy" id="741705"/>
    <lineage>
        <taxon>Eukaryota</taxon>
        <taxon>Fungi</taxon>
        <taxon>Dikarya</taxon>
        <taxon>Basidiomycota</taxon>
        <taxon>Agaricomycotina</taxon>
        <taxon>Agaricomycetes</taxon>
        <taxon>Agaricomycetidae</taxon>
        <taxon>Boletales</taxon>
        <taxon>Coniophorineae</taxon>
        <taxon>Coniophoraceae</taxon>
        <taxon>Coniophora</taxon>
    </lineage>
</organism>
<reference evidence="2" key="1">
    <citation type="journal article" date="2012" name="Science">
        <title>The Paleozoic origin of enzymatic lignin decomposition reconstructed from 31 fungal genomes.</title>
        <authorList>
            <person name="Floudas D."/>
            <person name="Binder M."/>
            <person name="Riley R."/>
            <person name="Barry K."/>
            <person name="Blanchette R.A."/>
            <person name="Henrissat B."/>
            <person name="Martinez A.T."/>
            <person name="Otillar R."/>
            <person name="Spatafora J.W."/>
            <person name="Yadav J.S."/>
            <person name="Aerts A."/>
            <person name="Benoit I."/>
            <person name="Boyd A."/>
            <person name="Carlson A."/>
            <person name="Copeland A."/>
            <person name="Coutinho P.M."/>
            <person name="de Vries R.P."/>
            <person name="Ferreira P."/>
            <person name="Findley K."/>
            <person name="Foster B."/>
            <person name="Gaskell J."/>
            <person name="Glotzer D."/>
            <person name="Gorecki P."/>
            <person name="Heitman J."/>
            <person name="Hesse C."/>
            <person name="Hori C."/>
            <person name="Igarashi K."/>
            <person name="Jurgens J.A."/>
            <person name="Kallen N."/>
            <person name="Kersten P."/>
            <person name="Kohler A."/>
            <person name="Kuees U."/>
            <person name="Kumar T.K.A."/>
            <person name="Kuo A."/>
            <person name="LaButti K."/>
            <person name="Larrondo L.F."/>
            <person name="Lindquist E."/>
            <person name="Ling A."/>
            <person name="Lombard V."/>
            <person name="Lucas S."/>
            <person name="Lundell T."/>
            <person name="Martin R."/>
            <person name="McLaughlin D.J."/>
            <person name="Morgenstern I."/>
            <person name="Morin E."/>
            <person name="Murat C."/>
            <person name="Nagy L.G."/>
            <person name="Nolan M."/>
            <person name="Ohm R.A."/>
            <person name="Patyshakuliyeva A."/>
            <person name="Rokas A."/>
            <person name="Ruiz-Duenas F.J."/>
            <person name="Sabat G."/>
            <person name="Salamov A."/>
            <person name="Samejima M."/>
            <person name="Schmutz J."/>
            <person name="Slot J.C."/>
            <person name="St John F."/>
            <person name="Stenlid J."/>
            <person name="Sun H."/>
            <person name="Sun S."/>
            <person name="Syed K."/>
            <person name="Tsang A."/>
            <person name="Wiebenga A."/>
            <person name="Young D."/>
            <person name="Pisabarro A."/>
            <person name="Eastwood D.C."/>
            <person name="Martin F."/>
            <person name="Cullen D."/>
            <person name="Grigoriev I.V."/>
            <person name="Hibbett D.S."/>
        </authorList>
    </citation>
    <scope>NUCLEOTIDE SEQUENCE [LARGE SCALE GENOMIC DNA]</scope>
    <source>
        <strain evidence="2">RWD-64-598 SS2</strain>
    </source>
</reference>
<gene>
    <name evidence="1" type="ORF">CONPUDRAFT_58782</name>
</gene>
<dbReference type="RefSeq" id="XP_007769784.1">
    <property type="nucleotide sequence ID" value="XM_007771594.1"/>
</dbReference>
<dbReference type="KEGG" id="cput:CONPUDRAFT_58782"/>
<evidence type="ECO:0000313" key="2">
    <source>
        <dbReference type="Proteomes" id="UP000053558"/>
    </source>
</evidence>
<keyword evidence="2" id="KW-1185">Reference proteome</keyword>
<dbReference type="GeneID" id="19207977"/>
<dbReference type="OrthoDB" id="3341102at2759"/>
<evidence type="ECO:0008006" key="3">
    <source>
        <dbReference type="Google" id="ProtNLM"/>
    </source>
</evidence>
<evidence type="ECO:0000313" key="1">
    <source>
        <dbReference type="EMBL" id="EIW79705.1"/>
    </source>
</evidence>